<dbReference type="PROSITE" id="PS50082">
    <property type="entry name" value="WD_REPEATS_2"/>
    <property type="match status" value="2"/>
</dbReference>
<sequence length="1360" mass="150330">MTSPRASPSKAGGGSGGNISSPFESPTFKLDMSIKVDAPVGAMSISPSSRDIVLASKQGLHIIDLDNPYDPPRFLQHLTAWSVADVQWSPHASHSHWVVSTNNHKAIVWNLAMPSHKAIEHVLAGHTRAITDINFSAHEPNILATCSVDSFVHCWDLRVPRRPAMSFCDWRAGATQVKYNRQNPNILASAHDRYLYIWDTRKGAKAVRTINAHSTKIYGLDWNRTRPTGIVTCALDKSVRFWDYEYAPNDTPERIIHAPFPVWRARHTPFGWGLLAMPQRGDNSLYLWDRLSPSQNPEPVAKFEGHTDTVKEFVWRWRGGERDDNGDDREFQLVTWGLDKDIRLWDVSPEIMTKIGHDPSKKMRFRVTRKGAKYMTFRNETEVVKEYLENKEKKEALKQPPPKLTLTTDGARIRKDGLFVGQKSSLSHGIGQQNGNVRQDDDRRFERALTGAREGGFMRVGRRRSIEINPITWMRGVKISRKAGEDGGMEASRSSARGDFGGMSWDAPDNLGDEVSNVGSKFRNLNFEKVNIAARTCTVSLTGPWGAEGKRIFVRVDISFPPDYPTDGHSLPEFKVERTNNISDENIGMIDHQLRRIATARVNRGRVCLEACLRHLLGERPEDVAFGDSENEQESSSDDEEIVNTNGLADEEEGLNSLLHSTKQASVPLPKACCAVWAPDGRLVCFFPPKEERFGKSLLSTLAAREGERSMRIPGGGRVWEGFGRLMINPPAKVNADYSDERDSGSSSYSSDDTSDGDTDLHHAAQLRSSFGWRLQGNSSITRGLRRGHSTDRSTQRSTGTGMRTATTVTPKKRSIVSLHDFSHLLPAKKELALEYRIGEGADVCRHNAAVAERYGQRDLADVWRLLEMMLCDDIPLEVVSSVKGRLSDWGSDTIMVMARRASLETGRRDSGLGMEFDDEEDLMRLSDAEFWGRMKWGSHPMGALLTEQLFEYFEKQADIQMLAMLSCVLSESDDRPGGGGGKLDVSNGINIPGPSSTKSSTRDYFSPLELLLQSQQSNYSLSPNRHMASMTPITAVGSYSSSLGGGGGGGGTITHFGSDPVMPYSTGTTPPTSALRFGPDEWAPNILPMSVSASPEQHHMFRRRPPSSPPSRKLRPSPAESVFNQINSAVTWGAITTFGSGSKAASDTASESTVNDALDPIGIQMYGGALSEDQPLLSPKRRSFYRAYREAYADLLYAWERPIERLEILKFSAADPEHPASPILLPVVQQRKGGSGLEIAGFCNKCGGVLDVTSGARGECKACKRRQVTMNCVVCEVIVKGLYGACLRCGHVAHATCWRGWWMESEVMGCPTGCGCVCLLGEERGGSVGLGLEVVLEPPVVGTPGVEREWSEFEGEYLW</sequence>
<dbReference type="Pfam" id="PF05773">
    <property type="entry name" value="RWD"/>
    <property type="match status" value="1"/>
</dbReference>
<dbReference type="PROSITE" id="PS50089">
    <property type="entry name" value="ZF_RING_2"/>
    <property type="match status" value="1"/>
</dbReference>
<dbReference type="SUPFAM" id="SSF50978">
    <property type="entry name" value="WD40 repeat-like"/>
    <property type="match status" value="1"/>
</dbReference>
<keyword evidence="10" id="KW-1185">Reference proteome</keyword>
<feature type="compositionally biased region" description="Low complexity" evidence="6">
    <location>
        <begin position="799"/>
        <end position="808"/>
    </location>
</feature>
<dbReference type="Pfam" id="PF17120">
    <property type="entry name" value="zf-RING_16"/>
    <property type="match status" value="1"/>
</dbReference>
<dbReference type="InterPro" id="IPR015943">
    <property type="entry name" value="WD40/YVTN_repeat-like_dom_sf"/>
</dbReference>
<dbReference type="SMART" id="SM00591">
    <property type="entry name" value="RWD"/>
    <property type="match status" value="1"/>
</dbReference>
<dbReference type="InParanoid" id="A0A5J5EQP3"/>
<evidence type="ECO:0000256" key="3">
    <source>
        <dbReference type="ARBA" id="ARBA00038452"/>
    </source>
</evidence>
<evidence type="ECO:0000259" key="7">
    <source>
        <dbReference type="PROSITE" id="PS50089"/>
    </source>
</evidence>
<feature type="region of interest" description="Disordered" evidence="6">
    <location>
        <begin position="974"/>
        <end position="1003"/>
    </location>
</feature>
<dbReference type="CDD" id="cd16488">
    <property type="entry name" value="mRING-H2-C3H3C2_Mio-like"/>
    <property type="match status" value="1"/>
</dbReference>
<dbReference type="PROSITE" id="PS50908">
    <property type="entry name" value="RWD"/>
    <property type="match status" value="1"/>
</dbReference>
<feature type="region of interest" description="Disordered" evidence="6">
    <location>
        <begin position="782"/>
        <end position="808"/>
    </location>
</feature>
<keyword evidence="4" id="KW-0479">Metal-binding</keyword>
<feature type="domain" description="RING-type" evidence="7">
    <location>
        <begin position="1273"/>
        <end position="1312"/>
    </location>
</feature>
<evidence type="ECO:0000256" key="1">
    <source>
        <dbReference type="ARBA" id="ARBA00022574"/>
    </source>
</evidence>
<dbReference type="GO" id="GO:0035859">
    <property type="term" value="C:Seh1-associated complex"/>
    <property type="evidence" value="ECO:0007669"/>
    <property type="project" value="TreeGrafter"/>
</dbReference>
<feature type="region of interest" description="Disordered" evidence="6">
    <location>
        <begin position="1"/>
        <end position="22"/>
    </location>
</feature>
<feature type="region of interest" description="Disordered" evidence="6">
    <location>
        <begin position="734"/>
        <end position="760"/>
    </location>
</feature>
<dbReference type="OrthoDB" id="311712at2759"/>
<proteinExistence type="inferred from homology"/>
<name>A0A5J5EQP3_9PEZI</name>
<evidence type="ECO:0000259" key="8">
    <source>
        <dbReference type="PROSITE" id="PS50908"/>
    </source>
</evidence>
<dbReference type="InterPro" id="IPR006575">
    <property type="entry name" value="RWD_dom"/>
</dbReference>
<comment type="caution">
    <text evidence="9">The sequence shown here is derived from an EMBL/GenBank/DDBJ whole genome shotgun (WGS) entry which is preliminary data.</text>
</comment>
<evidence type="ECO:0000256" key="6">
    <source>
        <dbReference type="SAM" id="MobiDB-lite"/>
    </source>
</evidence>
<dbReference type="InterPro" id="IPR036322">
    <property type="entry name" value="WD40_repeat_dom_sf"/>
</dbReference>
<reference evidence="9 10" key="1">
    <citation type="submission" date="2019-09" db="EMBL/GenBank/DDBJ databases">
        <title>Draft genome of the ectomycorrhizal ascomycete Sphaerosporella brunnea.</title>
        <authorList>
            <consortium name="DOE Joint Genome Institute"/>
            <person name="Benucci G.M."/>
            <person name="Marozzi G."/>
            <person name="Antonielli L."/>
            <person name="Sanchez S."/>
            <person name="Marco P."/>
            <person name="Wang X."/>
            <person name="Falini L.B."/>
            <person name="Barry K."/>
            <person name="Haridas S."/>
            <person name="Lipzen A."/>
            <person name="Labutti K."/>
            <person name="Grigoriev I.V."/>
            <person name="Murat C."/>
            <person name="Martin F."/>
            <person name="Albertini E."/>
            <person name="Donnini D."/>
            <person name="Bonito G."/>
        </authorList>
    </citation>
    <scope>NUCLEOTIDE SEQUENCE [LARGE SCALE GENOMIC DNA]</scope>
    <source>
        <strain evidence="9 10">Sb_GMNB300</strain>
    </source>
</reference>
<dbReference type="PANTHER" id="PTHR46170:SF1">
    <property type="entry name" value="GATOR COMPLEX PROTEIN WDR59"/>
    <property type="match status" value="1"/>
</dbReference>
<feature type="region of interest" description="Disordered" evidence="6">
    <location>
        <begin position="1095"/>
        <end position="1120"/>
    </location>
</feature>
<dbReference type="InterPro" id="IPR001841">
    <property type="entry name" value="Znf_RING"/>
</dbReference>
<feature type="compositionally biased region" description="Polar residues" evidence="6">
    <location>
        <begin position="988"/>
        <end position="1003"/>
    </location>
</feature>
<dbReference type="FunCoup" id="A0A5J5EQP3">
    <property type="interactions" value="351"/>
</dbReference>
<dbReference type="InterPro" id="IPR001680">
    <property type="entry name" value="WD40_rpt"/>
</dbReference>
<keyword evidence="1 5" id="KW-0853">WD repeat</keyword>
<evidence type="ECO:0000313" key="9">
    <source>
        <dbReference type="EMBL" id="KAA8900006.1"/>
    </source>
</evidence>
<feature type="repeat" description="WD" evidence="5">
    <location>
        <begin position="123"/>
        <end position="158"/>
    </location>
</feature>
<dbReference type="GO" id="GO:1904263">
    <property type="term" value="P:positive regulation of TORC1 signaling"/>
    <property type="evidence" value="ECO:0007669"/>
    <property type="project" value="TreeGrafter"/>
</dbReference>
<gene>
    <name evidence="9" type="ORF">FN846DRAFT_165029</name>
</gene>
<keyword evidence="4" id="KW-0862">Zinc</keyword>
<dbReference type="GO" id="GO:0005774">
    <property type="term" value="C:vacuolar membrane"/>
    <property type="evidence" value="ECO:0007669"/>
    <property type="project" value="TreeGrafter"/>
</dbReference>
<evidence type="ECO:0000313" key="10">
    <source>
        <dbReference type="Proteomes" id="UP000326924"/>
    </source>
</evidence>
<feature type="repeat" description="WD" evidence="5">
    <location>
        <begin position="210"/>
        <end position="245"/>
    </location>
</feature>
<evidence type="ECO:0008006" key="11">
    <source>
        <dbReference type="Google" id="ProtNLM"/>
    </source>
</evidence>
<dbReference type="GO" id="GO:0008270">
    <property type="term" value="F:zinc ion binding"/>
    <property type="evidence" value="ECO:0007669"/>
    <property type="project" value="UniProtKB-KW"/>
</dbReference>
<dbReference type="InterPro" id="IPR049567">
    <property type="entry name" value="WDR59-like"/>
</dbReference>
<dbReference type="PROSITE" id="PS50294">
    <property type="entry name" value="WD_REPEATS_REGION"/>
    <property type="match status" value="1"/>
</dbReference>
<organism evidence="9 10">
    <name type="scientific">Sphaerosporella brunnea</name>
    <dbReference type="NCBI Taxonomy" id="1250544"/>
    <lineage>
        <taxon>Eukaryota</taxon>
        <taxon>Fungi</taxon>
        <taxon>Dikarya</taxon>
        <taxon>Ascomycota</taxon>
        <taxon>Pezizomycotina</taxon>
        <taxon>Pezizomycetes</taxon>
        <taxon>Pezizales</taxon>
        <taxon>Pyronemataceae</taxon>
        <taxon>Sphaerosporella</taxon>
    </lineage>
</organism>
<dbReference type="GO" id="GO:0034198">
    <property type="term" value="P:cellular response to amino acid starvation"/>
    <property type="evidence" value="ECO:0007669"/>
    <property type="project" value="TreeGrafter"/>
</dbReference>
<dbReference type="Proteomes" id="UP000326924">
    <property type="component" value="Unassembled WGS sequence"/>
</dbReference>
<dbReference type="EMBL" id="VXIS01000160">
    <property type="protein sequence ID" value="KAA8900006.1"/>
    <property type="molecule type" value="Genomic_DNA"/>
</dbReference>
<dbReference type="Pfam" id="PF00400">
    <property type="entry name" value="WD40"/>
    <property type="match status" value="2"/>
</dbReference>
<dbReference type="Gene3D" id="2.130.10.10">
    <property type="entry name" value="YVTN repeat-like/Quinoprotein amine dehydrogenase"/>
    <property type="match status" value="1"/>
</dbReference>
<evidence type="ECO:0000256" key="5">
    <source>
        <dbReference type="PROSITE-ProRule" id="PRU00221"/>
    </source>
</evidence>
<dbReference type="InterPro" id="IPR049566">
    <property type="entry name" value="WDR59_RTC1-like_RING_Znf"/>
</dbReference>
<comment type="similarity">
    <text evidence="3">Belongs to the WD repeat WDR59 family.</text>
</comment>
<dbReference type="GO" id="GO:0035591">
    <property type="term" value="F:signaling adaptor activity"/>
    <property type="evidence" value="ECO:0007669"/>
    <property type="project" value="TreeGrafter"/>
</dbReference>
<feature type="domain" description="RWD" evidence="8">
    <location>
        <begin position="513"/>
        <end position="623"/>
    </location>
</feature>
<keyword evidence="2" id="KW-0677">Repeat</keyword>
<protein>
    <recommendedName>
        <fullName evidence="11">WD repeat protein</fullName>
    </recommendedName>
</protein>
<evidence type="ECO:0000256" key="2">
    <source>
        <dbReference type="ARBA" id="ARBA00022737"/>
    </source>
</evidence>
<dbReference type="SMART" id="SM00320">
    <property type="entry name" value="WD40"/>
    <property type="match status" value="6"/>
</dbReference>
<dbReference type="PANTHER" id="PTHR46170">
    <property type="entry name" value="GATOR COMPLEX PROTEIN WDR59"/>
    <property type="match status" value="1"/>
</dbReference>
<keyword evidence="4" id="KW-0863">Zinc-finger</keyword>
<evidence type="ECO:0000256" key="4">
    <source>
        <dbReference type="PROSITE-ProRule" id="PRU00175"/>
    </source>
</evidence>
<accession>A0A5J5EQP3</accession>